<keyword evidence="4" id="KW-1185">Reference proteome</keyword>
<dbReference type="RefSeq" id="WP_185694745.1">
    <property type="nucleotide sequence ID" value="NZ_JACHVA010000138.1"/>
</dbReference>
<sequence length="148" mass="16434">MRSIEEKKNELLETLELIGDEHERLTFIVDMGKGAPELPADCRQDIFRVEGCTSNLWLFPTYEDGKCHFGIDSDSSITKGIAAMIASLYDGHPPSEILAHPPSFLADAGVPQLLSPNRRNGLSNLTKEVTDYATLCYERYEKLGKTSA</sequence>
<evidence type="ECO:0000256" key="1">
    <source>
        <dbReference type="ARBA" id="ARBA00010282"/>
    </source>
</evidence>
<protein>
    <submittedName>
        <fullName evidence="3">SufE family protein</fullName>
    </submittedName>
</protein>
<dbReference type="Proteomes" id="UP000525652">
    <property type="component" value="Unassembled WGS sequence"/>
</dbReference>
<evidence type="ECO:0000259" key="2">
    <source>
        <dbReference type="Pfam" id="PF02657"/>
    </source>
</evidence>
<feature type="domain" description="Fe-S metabolism associated" evidence="2">
    <location>
        <begin position="13"/>
        <end position="130"/>
    </location>
</feature>
<evidence type="ECO:0000313" key="4">
    <source>
        <dbReference type="Proteomes" id="UP000525652"/>
    </source>
</evidence>
<dbReference type="PANTHER" id="PTHR43597">
    <property type="entry name" value="SULFUR ACCEPTOR PROTEIN CSDE"/>
    <property type="match status" value="1"/>
</dbReference>
<organism evidence="3 4">
    <name type="scientific">Puniceicoccus vermicola</name>
    <dbReference type="NCBI Taxonomy" id="388746"/>
    <lineage>
        <taxon>Bacteria</taxon>
        <taxon>Pseudomonadati</taxon>
        <taxon>Verrucomicrobiota</taxon>
        <taxon>Opitutia</taxon>
        <taxon>Puniceicoccales</taxon>
        <taxon>Puniceicoccaceae</taxon>
        <taxon>Puniceicoccus</taxon>
    </lineage>
</organism>
<accession>A0A7X1E6I4</accession>
<dbReference type="AlphaFoldDB" id="A0A7X1E6I4"/>
<name>A0A7X1E6I4_9BACT</name>
<proteinExistence type="inferred from homology"/>
<dbReference type="Pfam" id="PF02657">
    <property type="entry name" value="SufE"/>
    <property type="match status" value="1"/>
</dbReference>
<evidence type="ECO:0000313" key="3">
    <source>
        <dbReference type="EMBL" id="MBC2604128.1"/>
    </source>
</evidence>
<comment type="caution">
    <text evidence="3">The sequence shown here is derived from an EMBL/GenBank/DDBJ whole genome shotgun (WGS) entry which is preliminary data.</text>
</comment>
<gene>
    <name evidence="3" type="ORF">H5P30_20280</name>
</gene>
<dbReference type="SUPFAM" id="SSF82649">
    <property type="entry name" value="SufE/NifU"/>
    <property type="match status" value="1"/>
</dbReference>
<reference evidence="3 4" key="1">
    <citation type="submission" date="2020-07" db="EMBL/GenBank/DDBJ databases">
        <authorList>
            <person name="Feng X."/>
        </authorList>
    </citation>
    <scope>NUCLEOTIDE SEQUENCE [LARGE SCALE GENOMIC DNA]</scope>
    <source>
        <strain evidence="3 4">JCM14086</strain>
    </source>
</reference>
<dbReference type="PANTHER" id="PTHR43597:SF5">
    <property type="entry name" value="SUFE-LIKE PROTEIN 2, CHLOROPLASTIC"/>
    <property type="match status" value="1"/>
</dbReference>
<dbReference type="EMBL" id="JACHVA010000138">
    <property type="protein sequence ID" value="MBC2604128.1"/>
    <property type="molecule type" value="Genomic_DNA"/>
</dbReference>
<comment type="similarity">
    <text evidence="1">Belongs to the SufE family.</text>
</comment>
<dbReference type="Gene3D" id="3.90.1010.10">
    <property type="match status" value="1"/>
</dbReference>
<dbReference type="InterPro" id="IPR003808">
    <property type="entry name" value="Fe-S_metab-assoc_dom"/>
</dbReference>